<dbReference type="EMBL" id="CP130319">
    <property type="protein sequence ID" value="WNR46249.1"/>
    <property type="molecule type" value="Genomic_DNA"/>
</dbReference>
<reference evidence="1" key="1">
    <citation type="submission" date="2022-02" db="EMBL/GenBank/DDBJ databases">
        <title>Paenibacillus sp. MBLB1832 Whole Genome Shotgun Sequencing.</title>
        <authorList>
            <person name="Hwang C.Y."/>
            <person name="Cho E.-S."/>
            <person name="Seo M.-J."/>
        </authorList>
    </citation>
    <scope>NUCLEOTIDE SEQUENCE</scope>
    <source>
        <strain evidence="1">MBLB1832</strain>
    </source>
</reference>
<dbReference type="KEGG" id="proo:MJB10_09190"/>
<dbReference type="RefSeq" id="WP_314803802.1">
    <property type="nucleotide sequence ID" value="NZ_CP130319.1"/>
</dbReference>
<accession>A0AA96RMA6</accession>
<evidence type="ECO:0000313" key="1">
    <source>
        <dbReference type="EMBL" id="WNR46249.1"/>
    </source>
</evidence>
<organism evidence="1 2">
    <name type="scientific">Paenibacillus roseopurpureus</name>
    <dbReference type="NCBI Taxonomy" id="2918901"/>
    <lineage>
        <taxon>Bacteria</taxon>
        <taxon>Bacillati</taxon>
        <taxon>Bacillota</taxon>
        <taxon>Bacilli</taxon>
        <taxon>Bacillales</taxon>
        <taxon>Paenibacillaceae</taxon>
        <taxon>Paenibacillus</taxon>
    </lineage>
</organism>
<evidence type="ECO:0000313" key="2">
    <source>
        <dbReference type="Proteomes" id="UP001304650"/>
    </source>
</evidence>
<gene>
    <name evidence="1" type="ORF">MJB10_09190</name>
</gene>
<dbReference type="Proteomes" id="UP001304650">
    <property type="component" value="Chromosome"/>
</dbReference>
<keyword evidence="2" id="KW-1185">Reference proteome</keyword>
<sequence length="104" mass="11686">MAKREDLLNLRKNGDSQLSVYMEEAMSTNEGNSLRIGDSAYYKVLNQKVNTWRDHAGMARYTSHPKIAQIALELTGATGIRLFHDHAQAAPSTTVLPFITHMRI</sequence>
<name>A0AA96RMA6_9BACL</name>
<proteinExistence type="predicted"/>
<dbReference type="AlphaFoldDB" id="A0AA96RMA6"/>
<dbReference type="Gene3D" id="2.60.120.620">
    <property type="entry name" value="q2cbj1_9rhob like domain"/>
    <property type="match status" value="1"/>
</dbReference>
<protein>
    <submittedName>
        <fullName evidence="1">Uncharacterized protein</fullName>
    </submittedName>
</protein>